<dbReference type="EMBL" id="HAAD01004516">
    <property type="protein sequence ID" value="CDG70748.1"/>
    <property type="molecule type" value="mRNA"/>
</dbReference>
<evidence type="ECO:0000259" key="11">
    <source>
        <dbReference type="PROSITE" id="PS51462"/>
    </source>
</evidence>
<dbReference type="GO" id="GO:0047631">
    <property type="term" value="F:ADP-ribose diphosphatase activity"/>
    <property type="evidence" value="ECO:0007669"/>
    <property type="project" value="TreeGrafter"/>
</dbReference>
<accession>T2MEQ2</accession>
<evidence type="ECO:0000256" key="7">
    <source>
        <dbReference type="ARBA" id="ARBA00023128"/>
    </source>
</evidence>
<keyword evidence="6" id="KW-0378">Hydrolase</keyword>
<reference evidence="12" key="1">
    <citation type="journal article" date="2013" name="Genome Biol. Evol.">
        <title>Punctuated emergences of genetic and phenotypic innovations in eumetazoan, bilaterian, euteleostome, and hominidae ancestors.</title>
        <authorList>
            <person name="Wenger Y."/>
            <person name="Galliot B."/>
        </authorList>
    </citation>
    <scope>NUCLEOTIDE SEQUENCE</scope>
    <source>
        <tissue evidence="12">Whole animals</tissue>
    </source>
</reference>
<keyword evidence="7" id="KW-0496">Mitochondrion</keyword>
<evidence type="ECO:0000256" key="6">
    <source>
        <dbReference type="ARBA" id="ARBA00022801"/>
    </source>
</evidence>
<evidence type="ECO:0000313" key="12">
    <source>
        <dbReference type="EMBL" id="CDG70748.1"/>
    </source>
</evidence>
<comment type="function">
    <text evidence="9">May contribute to the regulation of cell proliferation.</text>
</comment>
<organism evidence="12">
    <name type="scientific">Hydra vulgaris</name>
    <name type="common">Hydra</name>
    <name type="synonym">Hydra attenuata</name>
    <dbReference type="NCBI Taxonomy" id="6087"/>
    <lineage>
        <taxon>Eukaryota</taxon>
        <taxon>Metazoa</taxon>
        <taxon>Cnidaria</taxon>
        <taxon>Hydrozoa</taxon>
        <taxon>Hydroidolina</taxon>
        <taxon>Anthoathecata</taxon>
        <taxon>Aplanulata</taxon>
        <taxon>Hydridae</taxon>
        <taxon>Hydra</taxon>
    </lineage>
</organism>
<dbReference type="CDD" id="cd04670">
    <property type="entry name" value="NUDIX_ASFGF2_Nudt6"/>
    <property type="match status" value="1"/>
</dbReference>
<dbReference type="PANTHER" id="PTHR13994">
    <property type="entry name" value="NUDIX HYDROLASE RELATED"/>
    <property type="match status" value="1"/>
</dbReference>
<dbReference type="PRINTS" id="PR01356">
    <property type="entry name" value="GFGPROTEIN"/>
</dbReference>
<evidence type="ECO:0000256" key="9">
    <source>
        <dbReference type="ARBA" id="ARBA00057091"/>
    </source>
</evidence>
<dbReference type="SUPFAM" id="SSF55811">
    <property type="entry name" value="Nudix"/>
    <property type="match status" value="1"/>
</dbReference>
<dbReference type="Gene3D" id="3.90.79.10">
    <property type="entry name" value="Nucleoside Triphosphate Pyrophosphohydrolase"/>
    <property type="match status" value="1"/>
</dbReference>
<evidence type="ECO:0000256" key="10">
    <source>
        <dbReference type="ARBA" id="ARBA00068898"/>
    </source>
</evidence>
<dbReference type="GO" id="GO:0051287">
    <property type="term" value="F:NAD binding"/>
    <property type="evidence" value="ECO:0007669"/>
    <property type="project" value="TreeGrafter"/>
</dbReference>
<dbReference type="InterPro" id="IPR015797">
    <property type="entry name" value="NUDIX_hydrolase-like_dom_sf"/>
</dbReference>
<dbReference type="Pfam" id="PF18290">
    <property type="entry name" value="Nudix_hydro"/>
    <property type="match status" value="1"/>
</dbReference>
<dbReference type="Pfam" id="PF00293">
    <property type="entry name" value="NUDIX"/>
    <property type="match status" value="1"/>
</dbReference>
<dbReference type="GO" id="GO:0005739">
    <property type="term" value="C:mitochondrion"/>
    <property type="evidence" value="ECO:0007669"/>
    <property type="project" value="UniProtKB-SubCell"/>
</dbReference>
<dbReference type="FunFam" id="3.90.79.10:FF:000027">
    <property type="entry name" value="nucleoside diphosphate-linked moiety X motif 6"/>
    <property type="match status" value="1"/>
</dbReference>
<evidence type="ECO:0000256" key="2">
    <source>
        <dbReference type="ARBA" id="ARBA00004173"/>
    </source>
</evidence>
<dbReference type="InterPro" id="IPR000086">
    <property type="entry name" value="NUDIX_hydrolase_dom"/>
</dbReference>
<comment type="subcellular location">
    <subcellularLocation>
        <location evidence="3">Cytoplasm</location>
    </subcellularLocation>
    <subcellularLocation>
        <location evidence="2">Mitochondrion</location>
    </subcellularLocation>
    <subcellularLocation>
        <location evidence="1">Nucleus</location>
    </subcellularLocation>
</comment>
<sequence length="285" mass="33124">MFRCKSIIYGKLNQSIVKRFFQENFKRFTEEEAAYNGVLLRVHDTENYDKEKFSTDLLKLLEVWKSSQKRSAFLQIPISMSHCISVAAKLGFEYHHATGNVAVLSSWLEEHTDSKIPSYSNHTVGVAGACYNELTSELLVVQDKGMYSKWWKFPGGYSNKGEFIKGETAIREIKEETGIIAEFKSVLSLRHLHNGLFDQSDIYFICRLLPITYDIKHCTDEIQDCRWIDLDTLLHMNDASQYVKLVCRLILDGKSCDFKNVDIVENEMVNWVLKKRMKLYHRPLN</sequence>
<protein>
    <recommendedName>
        <fullName evidence="10">Nucleoside diphosphate-linked moiety X motif 6</fullName>
    </recommendedName>
</protein>
<dbReference type="Gene3D" id="3.40.630.30">
    <property type="match status" value="1"/>
</dbReference>
<dbReference type="PROSITE" id="PS51462">
    <property type="entry name" value="NUDIX"/>
    <property type="match status" value="1"/>
</dbReference>
<gene>
    <name evidence="12" type="primary">NUDT6</name>
</gene>
<keyword evidence="5" id="KW-0963">Cytoplasm</keyword>
<name>T2MEQ2_HYDVU</name>
<dbReference type="GO" id="GO:0005634">
    <property type="term" value="C:nucleus"/>
    <property type="evidence" value="ECO:0007669"/>
    <property type="project" value="UniProtKB-SubCell"/>
</dbReference>
<dbReference type="GO" id="GO:0035529">
    <property type="term" value="F:NADH pyrophosphatase activity"/>
    <property type="evidence" value="ECO:0007669"/>
    <property type="project" value="TreeGrafter"/>
</dbReference>
<dbReference type="OrthoDB" id="447842at2759"/>
<dbReference type="InterPro" id="IPR003293">
    <property type="entry name" value="Nudix_hydrolase6-like"/>
</dbReference>
<feature type="domain" description="Nudix hydrolase" evidence="11">
    <location>
        <begin position="121"/>
        <end position="251"/>
    </location>
</feature>
<dbReference type="InterPro" id="IPR040618">
    <property type="entry name" value="Pre-Nudix"/>
</dbReference>
<proteinExistence type="evidence at transcript level"/>
<dbReference type="AlphaFoldDB" id="T2MEQ2"/>
<evidence type="ECO:0000256" key="8">
    <source>
        <dbReference type="ARBA" id="ARBA00023242"/>
    </source>
</evidence>
<evidence type="ECO:0000256" key="4">
    <source>
        <dbReference type="ARBA" id="ARBA00005582"/>
    </source>
</evidence>
<keyword evidence="8" id="KW-0539">Nucleus</keyword>
<evidence type="ECO:0000256" key="3">
    <source>
        <dbReference type="ARBA" id="ARBA00004496"/>
    </source>
</evidence>
<evidence type="ECO:0000256" key="5">
    <source>
        <dbReference type="ARBA" id="ARBA00022490"/>
    </source>
</evidence>
<dbReference type="PANTHER" id="PTHR13994:SF46">
    <property type="entry name" value="NUCLEOSIDE DIPHOSPHATE-LINKED MOIETY X MOTIF 6"/>
    <property type="match status" value="1"/>
</dbReference>
<comment type="similarity">
    <text evidence="4">Belongs to the Nudix hydrolase family.</text>
</comment>
<evidence type="ECO:0000256" key="1">
    <source>
        <dbReference type="ARBA" id="ARBA00004123"/>
    </source>
</evidence>